<evidence type="ECO:0000313" key="4">
    <source>
        <dbReference type="RefSeq" id="XP_015043952.2"/>
    </source>
</evidence>
<protein>
    <submittedName>
        <fullName evidence="4">Synapsin-1-like</fullName>
    </submittedName>
</protein>
<proteinExistence type="predicted"/>
<feature type="compositionally biased region" description="Low complexity" evidence="1">
    <location>
        <begin position="73"/>
        <end position="82"/>
    </location>
</feature>
<evidence type="ECO:0000256" key="2">
    <source>
        <dbReference type="SAM" id="SignalP"/>
    </source>
</evidence>
<dbReference type="ExpressionAtlas" id="A0A6I8VLS6">
    <property type="expression patterns" value="baseline"/>
</dbReference>
<feature type="compositionally biased region" description="Low complexity" evidence="1">
    <location>
        <begin position="90"/>
        <end position="102"/>
    </location>
</feature>
<dbReference type="RefSeq" id="XP_015043952.2">
    <property type="nucleotide sequence ID" value="XM_015188466.2"/>
</dbReference>
<dbReference type="InParanoid" id="A0A6I8VLS6"/>
<feature type="region of interest" description="Disordered" evidence="1">
    <location>
        <begin position="25"/>
        <end position="102"/>
    </location>
</feature>
<feature type="signal peptide" evidence="2">
    <location>
        <begin position="1"/>
        <end position="19"/>
    </location>
</feature>
<feature type="compositionally biased region" description="Pro residues" evidence="1">
    <location>
        <begin position="39"/>
        <end position="48"/>
    </location>
</feature>
<name>A0A6I8VLS6_DROPS</name>
<sequence length="102" mass="10413">MKCISITLLPIICVALSIAQYNGQNPYQTQAQPPDQVGGPPPQHPPIPQGQVGGPAAEQLPQHQQIQPGPVGGPSAEAAPPSGGKGGGNINKNTNNIKVGRK</sequence>
<keyword evidence="3" id="KW-1185">Reference proteome</keyword>
<keyword evidence="2" id="KW-0732">Signal</keyword>
<evidence type="ECO:0000313" key="3">
    <source>
        <dbReference type="Proteomes" id="UP000001819"/>
    </source>
</evidence>
<organism evidence="3 4">
    <name type="scientific">Drosophila pseudoobscura pseudoobscura</name>
    <name type="common">Fruit fly</name>
    <dbReference type="NCBI Taxonomy" id="46245"/>
    <lineage>
        <taxon>Eukaryota</taxon>
        <taxon>Metazoa</taxon>
        <taxon>Ecdysozoa</taxon>
        <taxon>Arthropoda</taxon>
        <taxon>Hexapoda</taxon>
        <taxon>Insecta</taxon>
        <taxon>Pterygota</taxon>
        <taxon>Neoptera</taxon>
        <taxon>Endopterygota</taxon>
        <taxon>Diptera</taxon>
        <taxon>Brachycera</taxon>
        <taxon>Muscomorpha</taxon>
        <taxon>Ephydroidea</taxon>
        <taxon>Drosophilidae</taxon>
        <taxon>Drosophila</taxon>
        <taxon>Sophophora</taxon>
    </lineage>
</organism>
<accession>A0A6I8VLS6</accession>
<dbReference type="Proteomes" id="UP000001819">
    <property type="component" value="Chromosome X"/>
</dbReference>
<gene>
    <name evidence="4" type="primary">LOC26532740</name>
</gene>
<dbReference type="KEGG" id="dpo:26532740"/>
<reference evidence="4" key="1">
    <citation type="submission" date="2025-08" db="UniProtKB">
        <authorList>
            <consortium name="RefSeq"/>
        </authorList>
    </citation>
    <scope>IDENTIFICATION</scope>
    <source>
        <strain evidence="4">MV-25-SWS-2005</strain>
        <tissue evidence="4">Whole body</tissue>
    </source>
</reference>
<evidence type="ECO:0000256" key="1">
    <source>
        <dbReference type="SAM" id="MobiDB-lite"/>
    </source>
</evidence>
<feature type="chain" id="PRO_5026361065" evidence="2">
    <location>
        <begin position="20"/>
        <end position="102"/>
    </location>
</feature>
<dbReference type="AlphaFoldDB" id="A0A6I8VLS6"/>